<protein>
    <submittedName>
        <fullName evidence="1">Uncharacterized protein</fullName>
    </submittedName>
</protein>
<reference evidence="1 2" key="1">
    <citation type="submission" date="2022-02" db="EMBL/GenBank/DDBJ databases">
        <title>Emergence and expansion in Europe of a Vibrio aestuarianus clonal complex pathogenic for oysters.</title>
        <authorList>
            <person name="Mesnil A."/>
            <person name="Travers M.-A."/>
        </authorList>
    </citation>
    <scope>NUCLEOTIDE SEQUENCE [LARGE SCALE GENOMIC DNA]</scope>
    <source>
        <strain evidence="1 2">U17</strain>
    </source>
</reference>
<gene>
    <name evidence="1" type="ORF">PYE67_13980</name>
</gene>
<dbReference type="RefSeq" id="WP_261927878.1">
    <property type="nucleotide sequence ID" value="NZ_CALYLG010000378.1"/>
</dbReference>
<dbReference type="Proteomes" id="UP001241226">
    <property type="component" value="Chromosome 2"/>
</dbReference>
<accession>A0ABD7YQP9</accession>
<dbReference type="AlphaFoldDB" id="A0ABD7YQP9"/>
<dbReference type="EMBL" id="CP118712">
    <property type="protein sequence ID" value="WGK87228.1"/>
    <property type="molecule type" value="Genomic_DNA"/>
</dbReference>
<sequence>MSTLILRDNREAFIDKHIRQILEAEGYEPLEINRACDLAVQTFRTTASFGGAKGGKCFDYCLAKAKQLLGPVKKKAAKNANAKAKGKAA</sequence>
<evidence type="ECO:0000313" key="2">
    <source>
        <dbReference type="Proteomes" id="UP001241226"/>
    </source>
</evidence>
<proteinExistence type="predicted"/>
<organism evidence="1 2">
    <name type="scientific">Vibrio aestuarianus</name>
    <dbReference type="NCBI Taxonomy" id="28171"/>
    <lineage>
        <taxon>Bacteria</taxon>
        <taxon>Pseudomonadati</taxon>
        <taxon>Pseudomonadota</taxon>
        <taxon>Gammaproteobacteria</taxon>
        <taxon>Vibrionales</taxon>
        <taxon>Vibrionaceae</taxon>
        <taxon>Vibrio</taxon>
    </lineage>
</organism>
<name>A0ABD7YQP9_9VIBR</name>
<evidence type="ECO:0000313" key="1">
    <source>
        <dbReference type="EMBL" id="WGK87228.1"/>
    </source>
</evidence>